<sequence>MMVPALPSPDHAKATVNMVPWDAESQEHVEMLIKHRLACRWDDDKVAGPWRQAQREGKKCIFWLILPDNDPENENRLQRHLDCFGSEMSAPLEDTCKVLRGTPIIPSGKSFVPIGHAALDIAQPAADKFNLDIPRDGSALWIKSLWVSTALQSSGLGRAAMDTLEAMAMQPPLSATMLLLDTLKEEDQLRLRPYVKSSNQGWYQRRGYRTIHTAKDFYVINPLDFQDLGCEPFSTRTVFMRKDLA</sequence>
<dbReference type="Gene3D" id="3.40.630.30">
    <property type="match status" value="1"/>
</dbReference>
<comment type="caution">
    <text evidence="1">The sequence shown here is derived from an EMBL/GenBank/DDBJ whole genome shotgun (WGS) entry which is preliminary data.</text>
</comment>
<reference evidence="1 2" key="1">
    <citation type="journal article" date="2024" name="IMA Fungus">
        <title>Apiospora arundinis, a panoply of carbohydrate-active enzymes and secondary metabolites.</title>
        <authorList>
            <person name="Sorensen T."/>
            <person name="Petersen C."/>
            <person name="Muurmann A.T."/>
            <person name="Christiansen J.V."/>
            <person name="Brundto M.L."/>
            <person name="Overgaard C.K."/>
            <person name="Boysen A.T."/>
            <person name="Wollenberg R.D."/>
            <person name="Larsen T.O."/>
            <person name="Sorensen J.L."/>
            <person name="Nielsen K.L."/>
            <person name="Sondergaard T.E."/>
        </authorList>
    </citation>
    <scope>NUCLEOTIDE SEQUENCE [LARGE SCALE GENOMIC DNA]</scope>
    <source>
        <strain evidence="1 2">AAU 773</strain>
    </source>
</reference>
<name>A0ABR2IQZ8_9PEZI</name>
<dbReference type="SUPFAM" id="SSF55729">
    <property type="entry name" value="Acyl-CoA N-acyltransferases (Nat)"/>
    <property type="match status" value="1"/>
</dbReference>
<dbReference type="Proteomes" id="UP001390339">
    <property type="component" value="Unassembled WGS sequence"/>
</dbReference>
<dbReference type="InterPro" id="IPR016181">
    <property type="entry name" value="Acyl_CoA_acyltransferase"/>
</dbReference>
<dbReference type="EMBL" id="JAPCWZ010000004">
    <property type="protein sequence ID" value="KAK8867344.1"/>
    <property type="molecule type" value="Genomic_DNA"/>
</dbReference>
<accession>A0ABR2IQZ8</accession>
<evidence type="ECO:0008006" key="3">
    <source>
        <dbReference type="Google" id="ProtNLM"/>
    </source>
</evidence>
<evidence type="ECO:0000313" key="1">
    <source>
        <dbReference type="EMBL" id="KAK8867344.1"/>
    </source>
</evidence>
<proteinExistence type="predicted"/>
<organism evidence="1 2">
    <name type="scientific">Apiospora arundinis</name>
    <dbReference type="NCBI Taxonomy" id="335852"/>
    <lineage>
        <taxon>Eukaryota</taxon>
        <taxon>Fungi</taxon>
        <taxon>Dikarya</taxon>
        <taxon>Ascomycota</taxon>
        <taxon>Pezizomycotina</taxon>
        <taxon>Sordariomycetes</taxon>
        <taxon>Xylariomycetidae</taxon>
        <taxon>Amphisphaeriales</taxon>
        <taxon>Apiosporaceae</taxon>
        <taxon>Apiospora</taxon>
    </lineage>
</organism>
<evidence type="ECO:0000313" key="2">
    <source>
        <dbReference type="Proteomes" id="UP001390339"/>
    </source>
</evidence>
<keyword evidence="2" id="KW-1185">Reference proteome</keyword>
<gene>
    <name evidence="1" type="ORF">PGQ11_005922</name>
</gene>
<protein>
    <recommendedName>
        <fullName evidence="3">N-acetyltransferase domain-containing protein</fullName>
    </recommendedName>
</protein>